<dbReference type="EMBL" id="BEXD01003646">
    <property type="protein sequence ID" value="GBC01644.1"/>
    <property type="molecule type" value="Genomic_DNA"/>
</dbReference>
<feature type="domain" description="HAT C-terminal dimerisation" evidence="6">
    <location>
        <begin position="557"/>
        <end position="636"/>
    </location>
</feature>
<keyword evidence="5" id="KW-0539">Nucleus</keyword>
<dbReference type="OrthoDB" id="3264316at2759"/>
<dbReference type="GO" id="GO:0008270">
    <property type="term" value="F:zinc ion binding"/>
    <property type="evidence" value="ECO:0007669"/>
    <property type="project" value="UniProtKB-KW"/>
</dbReference>
<evidence type="ECO:0000256" key="2">
    <source>
        <dbReference type="ARBA" id="ARBA00022723"/>
    </source>
</evidence>
<protein>
    <submittedName>
        <fullName evidence="8">Zinc finger BED domain-containing protein 1-like</fullName>
    </submittedName>
</protein>
<dbReference type="PANTHER" id="PTHR46481">
    <property type="entry name" value="ZINC FINGER BED DOMAIN-CONTAINING PROTEIN 4"/>
    <property type="match status" value="1"/>
</dbReference>
<reference evidence="8" key="2">
    <citation type="submission" date="2019-10" db="EMBL/GenBank/DDBJ databases">
        <title>Conservation and host-specific expression of non-tandemly repeated heterogenous ribosome RNA gene in arbuscular mycorrhizal fungi.</title>
        <authorList>
            <person name="Maeda T."/>
            <person name="Kobayashi Y."/>
            <person name="Nakagawa T."/>
            <person name="Ezawa T."/>
            <person name="Yamaguchi K."/>
            <person name="Bino T."/>
            <person name="Nishimoto Y."/>
            <person name="Shigenobu S."/>
            <person name="Kawaguchi M."/>
        </authorList>
    </citation>
    <scope>NUCLEOTIDE SEQUENCE</scope>
    <source>
        <strain evidence="8">HR1</strain>
    </source>
</reference>
<dbReference type="GO" id="GO:0005634">
    <property type="term" value="C:nucleus"/>
    <property type="evidence" value="ECO:0007669"/>
    <property type="project" value="UniProtKB-SubCell"/>
</dbReference>
<evidence type="ECO:0000256" key="3">
    <source>
        <dbReference type="ARBA" id="ARBA00022771"/>
    </source>
</evidence>
<sequence length="647" mass="74813">MNNDGPCGVSYQNSGNSTGNAIYHLRTLHNIDKNGKMTEHQETNTIKTHTEKRQKQLRQFLVNWIINDLQPIHVVKSADLKMLFKELDPGFIMPCQKSIRNIIDDAFDYTSPQLKTLMKNEATSVSLTLDLWTSKSRQGYLGITCTFINSQWKLKELTLTIEYIRYPHTAEHILETLESVLEEWEIRDKVYTITTDNGSNVKKAINNMRGVKWLGCVAHTLHLVVGKGMIPAQVLIMRAKRLIDFFMRSKQSERLEIIQKKISDIAKNSNKEINIDGLEEEDEEVYNLLKNNSEFDVSQTSDYLNVIADVTTRWNSSFLAWQRLLKLKDYINLLISTLSTKLDPDSKKDCKRLKQIMLQEQEWDTIKDLVSILKPFAEATNYLGGNKYCTYTIMVPTLIKIINRLKPSTADDEKYVSEINFKNLENIFDDQISIENDEEEKPNPTAIRRLKINDPANTKDLVKKIKLTLYAAMKHYWKNLIAPEVLLPSLLDPRIKDLSFVSVKERFDAEELLNDEYDQEKLKSLSSSTSIQDDDESQEYDSIFASFKTPASKEINEITEYLSLKKINFESDPLVWWHGQEENFPILSKIAKKYLAVYACSTSSERLFSDAGNLLTAKRNRMSPKFFKKIMFLKRNGIHVDSIHKQL</sequence>
<dbReference type="GO" id="GO:0046983">
    <property type="term" value="F:protein dimerization activity"/>
    <property type="evidence" value="ECO:0007669"/>
    <property type="project" value="InterPro"/>
</dbReference>
<evidence type="ECO:0000313" key="8">
    <source>
        <dbReference type="EMBL" id="GES81748.1"/>
    </source>
</evidence>
<dbReference type="AlphaFoldDB" id="A0A2Z6RHR9"/>
<comment type="subcellular location">
    <subcellularLocation>
        <location evidence="1">Nucleus</location>
    </subcellularLocation>
</comment>
<dbReference type="STRING" id="94130.A0A2Z6RHR9"/>
<dbReference type="SUPFAM" id="SSF140996">
    <property type="entry name" value="Hermes dimerisation domain"/>
    <property type="match status" value="1"/>
</dbReference>
<accession>A0A2Z6RHR9</accession>
<dbReference type="PANTHER" id="PTHR46481:SF10">
    <property type="entry name" value="ZINC FINGER BED DOMAIN-CONTAINING PROTEIN 39"/>
    <property type="match status" value="1"/>
</dbReference>
<evidence type="ECO:0000313" key="9">
    <source>
        <dbReference type="Proteomes" id="UP000247702"/>
    </source>
</evidence>
<comment type="caution">
    <text evidence="7">The sequence shown here is derived from an EMBL/GenBank/DDBJ whole genome shotgun (WGS) entry which is preliminary data.</text>
</comment>
<dbReference type="InterPro" id="IPR008906">
    <property type="entry name" value="HATC_C_dom"/>
</dbReference>
<dbReference type="EMBL" id="BLAL01000058">
    <property type="protein sequence ID" value="GES81748.1"/>
    <property type="molecule type" value="Genomic_DNA"/>
</dbReference>
<keyword evidence="9" id="KW-1185">Reference proteome</keyword>
<proteinExistence type="predicted"/>
<name>A0A2Z6RHR9_9GLOM</name>
<evidence type="ECO:0000256" key="1">
    <source>
        <dbReference type="ARBA" id="ARBA00004123"/>
    </source>
</evidence>
<dbReference type="Pfam" id="PF05699">
    <property type="entry name" value="Dimer_Tnp_hAT"/>
    <property type="match status" value="1"/>
</dbReference>
<dbReference type="Proteomes" id="UP000247702">
    <property type="component" value="Unassembled WGS sequence"/>
</dbReference>
<evidence type="ECO:0000256" key="5">
    <source>
        <dbReference type="ARBA" id="ARBA00023242"/>
    </source>
</evidence>
<dbReference type="SUPFAM" id="SSF53098">
    <property type="entry name" value="Ribonuclease H-like"/>
    <property type="match status" value="1"/>
</dbReference>
<evidence type="ECO:0000313" key="7">
    <source>
        <dbReference type="EMBL" id="GBC01644.1"/>
    </source>
</evidence>
<gene>
    <name evidence="8" type="ORF">RCL2_000899100</name>
    <name evidence="7" type="ORF">RclHR1_04280001</name>
</gene>
<evidence type="ECO:0000256" key="4">
    <source>
        <dbReference type="ARBA" id="ARBA00022833"/>
    </source>
</evidence>
<reference evidence="7 9" key="1">
    <citation type="submission" date="2017-11" db="EMBL/GenBank/DDBJ databases">
        <title>The genome of Rhizophagus clarus HR1 reveals common genetic basis of auxotrophy among arbuscular mycorrhizal fungi.</title>
        <authorList>
            <person name="Kobayashi Y."/>
        </authorList>
    </citation>
    <scope>NUCLEOTIDE SEQUENCE [LARGE SCALE GENOMIC DNA]</scope>
    <source>
        <strain evidence="7 9">HR1</strain>
    </source>
</reference>
<keyword evidence="4" id="KW-0862">Zinc</keyword>
<keyword evidence="3" id="KW-0863">Zinc-finger</keyword>
<evidence type="ECO:0000259" key="6">
    <source>
        <dbReference type="Pfam" id="PF05699"/>
    </source>
</evidence>
<organism evidence="7 9">
    <name type="scientific">Rhizophagus clarus</name>
    <dbReference type="NCBI Taxonomy" id="94130"/>
    <lineage>
        <taxon>Eukaryota</taxon>
        <taxon>Fungi</taxon>
        <taxon>Fungi incertae sedis</taxon>
        <taxon>Mucoromycota</taxon>
        <taxon>Glomeromycotina</taxon>
        <taxon>Glomeromycetes</taxon>
        <taxon>Glomerales</taxon>
        <taxon>Glomeraceae</taxon>
        <taxon>Rhizophagus</taxon>
    </lineage>
</organism>
<keyword evidence="2" id="KW-0479">Metal-binding</keyword>
<dbReference type="InterPro" id="IPR012337">
    <property type="entry name" value="RNaseH-like_sf"/>
</dbReference>
<dbReference type="InterPro" id="IPR052035">
    <property type="entry name" value="ZnF_BED_domain_contain"/>
</dbReference>
<dbReference type="Proteomes" id="UP000615446">
    <property type="component" value="Unassembled WGS sequence"/>
</dbReference>